<keyword evidence="8" id="KW-0863">Zinc-finger</keyword>
<dbReference type="SUPFAM" id="SSF53335">
    <property type="entry name" value="S-adenosyl-L-methionine-dependent methyltransferases"/>
    <property type="match status" value="1"/>
</dbReference>
<evidence type="ECO:0000256" key="9">
    <source>
        <dbReference type="ARBA" id="ARBA00022833"/>
    </source>
</evidence>
<evidence type="ECO:0000259" key="12">
    <source>
        <dbReference type="PROSITE" id="PS50812"/>
    </source>
</evidence>
<proteinExistence type="inferred from homology"/>
<dbReference type="GO" id="GO:0005634">
    <property type="term" value="C:nucleus"/>
    <property type="evidence" value="ECO:0007669"/>
    <property type="project" value="UniProtKB-SubCell"/>
</dbReference>
<dbReference type="PROSITE" id="PS50812">
    <property type="entry name" value="PWWP"/>
    <property type="match status" value="1"/>
</dbReference>
<dbReference type="Proteomes" id="UP000597762">
    <property type="component" value="Unassembled WGS sequence"/>
</dbReference>
<dbReference type="InterPro" id="IPR040552">
    <property type="entry name" value="DNMT3_ADD_GATA1-like"/>
</dbReference>
<dbReference type="PANTHER" id="PTHR23068">
    <property type="entry name" value="DNA CYTOSINE-5- -METHYLTRANSFERASE 3-RELATED"/>
    <property type="match status" value="1"/>
</dbReference>
<dbReference type="Pfam" id="PF00855">
    <property type="entry name" value="PWWP"/>
    <property type="match status" value="1"/>
</dbReference>
<keyword evidence="6 11" id="KW-0949">S-adenosyl-L-methionine</keyword>
<gene>
    <name evidence="14" type="ORF">SPHA_19529</name>
</gene>
<evidence type="ECO:0000256" key="4">
    <source>
        <dbReference type="ARBA" id="ARBA00022603"/>
    </source>
</evidence>
<accession>A0A812BLF6</accession>
<keyword evidence="3" id="KW-0678">Repressor</keyword>
<dbReference type="InterPro" id="IPR050390">
    <property type="entry name" value="C5-Methyltransferase"/>
</dbReference>
<evidence type="ECO:0000256" key="3">
    <source>
        <dbReference type="ARBA" id="ARBA00022491"/>
    </source>
</evidence>
<dbReference type="EMBL" id="CAHIKZ030000708">
    <property type="protein sequence ID" value="CAE1234789.1"/>
    <property type="molecule type" value="Genomic_DNA"/>
</dbReference>
<dbReference type="InterPro" id="IPR018117">
    <property type="entry name" value="C5_DNA_meth_AS"/>
</dbReference>
<dbReference type="PROSITE" id="PS00094">
    <property type="entry name" value="C5_MTASE_1"/>
    <property type="match status" value="1"/>
</dbReference>
<dbReference type="GO" id="GO:0008270">
    <property type="term" value="F:zinc ion binding"/>
    <property type="evidence" value="ECO:0007669"/>
    <property type="project" value="UniProtKB-KW"/>
</dbReference>
<sequence length="650" mass="73915">MSNNCSFHTTSRKVKCRGDHLKDLYNQVNKGHVSYCQKYLSSSKLFESSVQSVTHEKNTSKTYKKMSNQEVTPDVFTQIQRSNKKRSSENLSVENVQMYDMHVISISPEKKNCLDLTSPSCLIADDRQLKKLQNPSLAILSLRKETAQLQKRYLCLEFGCIIWGKMSGYRPWPGLTIAGELAGKNNSPGSTWIFWFGDHKISNINNSKISRFDQKYFYNSKNFMLSKKFKNALNEALQLCAVRAGVHIKENNAQYLHSWAEKQFQELENFDHDPFAPAGDEEYPVFVLQILKKFQLPKLNDSEQTMHPQNEMSCLSGMSADKASNKVKLKNVKIQEICLCCDSLHKELVAQHPLFEGGLCQECKDFVLGTTFALDPDNSHAFCAICCHGGEVCICYLVQCGRVYCKSCIQNWVSDSAWEKILAQDPWVCFLCNTQVSVATHGCLKPKRNWNINIIQLFLSHQQLQEPDLSYLMNDPTPPPLRVLSLFDGIGTGKVALDELGIVTNGYFSSEIDLDALIVTRVNHGNNVTEIGDITQLTEKRISELCPIDLVIGGSPCNELSLVNPARKGFSEAGTGILFFEFYRVLNIVQKLCKDRHVFWLFENVTAMKSEYKAIISRYLGCQPALWDAKYFSPQQRARYFWGNIPTIYR</sequence>
<dbReference type="AlphaFoldDB" id="A0A812BLF6"/>
<dbReference type="Pfam" id="PF00145">
    <property type="entry name" value="DNA_methylase"/>
    <property type="match status" value="1"/>
</dbReference>
<dbReference type="SMART" id="SM00293">
    <property type="entry name" value="PWWP"/>
    <property type="match status" value="1"/>
</dbReference>
<dbReference type="PROSITE" id="PS51533">
    <property type="entry name" value="ADD"/>
    <property type="match status" value="1"/>
</dbReference>
<dbReference type="CDD" id="cd05835">
    <property type="entry name" value="PWWP_DNMT3"/>
    <property type="match status" value="1"/>
</dbReference>
<dbReference type="InterPro" id="IPR001525">
    <property type="entry name" value="C5_MeTfrase"/>
</dbReference>
<comment type="similarity">
    <text evidence="11">Belongs to the class I-like SAM-binding methyltransferase superfamily. C5-methyltransferase family.</text>
</comment>
<evidence type="ECO:0000259" key="13">
    <source>
        <dbReference type="PROSITE" id="PS51533"/>
    </source>
</evidence>
<dbReference type="CDD" id="cd11725">
    <property type="entry name" value="ADDz_Dnmt3"/>
    <property type="match status" value="1"/>
</dbReference>
<name>A0A812BLF6_ACAPH</name>
<dbReference type="PROSITE" id="PS51679">
    <property type="entry name" value="SAM_MT_C5"/>
    <property type="match status" value="1"/>
</dbReference>
<keyword evidence="4 11" id="KW-0489">Methyltransferase</keyword>
<keyword evidence="7" id="KW-0479">Metal-binding</keyword>
<dbReference type="GO" id="GO:0003886">
    <property type="term" value="F:DNA (cytosine-5-)-methyltransferase activity"/>
    <property type="evidence" value="ECO:0007669"/>
    <property type="project" value="UniProtKB-EC"/>
</dbReference>
<evidence type="ECO:0000256" key="8">
    <source>
        <dbReference type="ARBA" id="ARBA00022771"/>
    </source>
</evidence>
<comment type="caution">
    <text evidence="14">The sequence shown here is derived from an EMBL/GenBank/DDBJ whole genome shotgun (WGS) entry which is preliminary data.</text>
</comment>
<keyword evidence="15" id="KW-1185">Reference proteome</keyword>
<dbReference type="EC" id="2.1.1.37" evidence="2"/>
<keyword evidence="9" id="KW-0862">Zinc</keyword>
<evidence type="ECO:0000256" key="5">
    <source>
        <dbReference type="ARBA" id="ARBA00022679"/>
    </source>
</evidence>
<reference evidence="14" key="1">
    <citation type="submission" date="2021-01" db="EMBL/GenBank/DDBJ databases">
        <authorList>
            <person name="Li R."/>
            <person name="Bekaert M."/>
        </authorList>
    </citation>
    <scope>NUCLEOTIDE SEQUENCE</scope>
    <source>
        <strain evidence="14">Farmed</strain>
    </source>
</reference>
<dbReference type="PANTHER" id="PTHR23068:SF25">
    <property type="entry name" value="DNA (CYTOSINE-5)-METHYLTRANSFERASE DRM2"/>
    <property type="match status" value="1"/>
</dbReference>
<evidence type="ECO:0000256" key="7">
    <source>
        <dbReference type="ARBA" id="ARBA00022723"/>
    </source>
</evidence>
<evidence type="ECO:0000256" key="11">
    <source>
        <dbReference type="PROSITE-ProRule" id="PRU01016"/>
    </source>
</evidence>
<evidence type="ECO:0000313" key="15">
    <source>
        <dbReference type="Proteomes" id="UP000597762"/>
    </source>
</evidence>
<dbReference type="GO" id="GO:0032259">
    <property type="term" value="P:methylation"/>
    <property type="evidence" value="ECO:0007669"/>
    <property type="project" value="UniProtKB-KW"/>
</dbReference>
<dbReference type="InterPro" id="IPR000313">
    <property type="entry name" value="PWWP_dom"/>
</dbReference>
<evidence type="ECO:0000256" key="2">
    <source>
        <dbReference type="ARBA" id="ARBA00011975"/>
    </source>
</evidence>
<protein>
    <recommendedName>
        <fullName evidence="2">DNA (cytosine-5-)-methyltransferase</fullName>
        <ecNumber evidence="2">2.1.1.37</ecNumber>
    </recommendedName>
</protein>
<dbReference type="Pfam" id="PF17980">
    <property type="entry name" value="ADD_DNMT3"/>
    <property type="match status" value="1"/>
</dbReference>
<keyword evidence="5 11" id="KW-0808">Transferase</keyword>
<dbReference type="InterPro" id="IPR025766">
    <property type="entry name" value="ADD"/>
</dbReference>
<dbReference type="Gene3D" id="2.30.30.140">
    <property type="match status" value="1"/>
</dbReference>
<dbReference type="Gene3D" id="3.40.50.150">
    <property type="entry name" value="Vaccinia Virus protein VP39"/>
    <property type="match status" value="1"/>
</dbReference>
<dbReference type="OrthoDB" id="641149at2759"/>
<feature type="domain" description="PHD-type" evidence="13">
    <location>
        <begin position="326"/>
        <end position="463"/>
    </location>
</feature>
<comment type="subcellular location">
    <subcellularLocation>
        <location evidence="1">Nucleus</location>
    </subcellularLocation>
</comment>
<evidence type="ECO:0000256" key="1">
    <source>
        <dbReference type="ARBA" id="ARBA00004123"/>
    </source>
</evidence>
<feature type="domain" description="PWWP" evidence="12">
    <location>
        <begin position="158"/>
        <end position="228"/>
    </location>
</feature>
<dbReference type="SUPFAM" id="SSF63748">
    <property type="entry name" value="Tudor/PWWP/MBT"/>
    <property type="match status" value="1"/>
</dbReference>
<dbReference type="Pfam" id="PF21255">
    <property type="entry name" value="DNMT3_ADD_GATA1-like"/>
    <property type="match status" value="1"/>
</dbReference>
<evidence type="ECO:0000256" key="6">
    <source>
        <dbReference type="ARBA" id="ARBA00022691"/>
    </source>
</evidence>
<dbReference type="InterPro" id="IPR029063">
    <property type="entry name" value="SAM-dependent_MTases_sf"/>
</dbReference>
<organism evidence="14 15">
    <name type="scientific">Acanthosepion pharaonis</name>
    <name type="common">Pharaoh cuttlefish</name>
    <name type="synonym">Sepia pharaonis</name>
    <dbReference type="NCBI Taxonomy" id="158019"/>
    <lineage>
        <taxon>Eukaryota</taxon>
        <taxon>Metazoa</taxon>
        <taxon>Spiralia</taxon>
        <taxon>Lophotrochozoa</taxon>
        <taxon>Mollusca</taxon>
        <taxon>Cephalopoda</taxon>
        <taxon>Coleoidea</taxon>
        <taxon>Decapodiformes</taxon>
        <taxon>Sepiida</taxon>
        <taxon>Sepiina</taxon>
        <taxon>Sepiidae</taxon>
        <taxon>Acanthosepion</taxon>
    </lineage>
</organism>
<keyword evidence="10" id="KW-0539">Nucleus</keyword>
<evidence type="ECO:0000256" key="10">
    <source>
        <dbReference type="ARBA" id="ARBA00023242"/>
    </source>
</evidence>
<evidence type="ECO:0000313" key="14">
    <source>
        <dbReference type="EMBL" id="CAE1234789.1"/>
    </source>
</evidence>
<dbReference type="InterPro" id="IPR049554">
    <property type="entry name" value="DNMT3_ADD_PHD"/>
</dbReference>
<feature type="active site" evidence="11">
    <location>
        <position position="557"/>
    </location>
</feature>